<sequence length="184" mass="18768">MPGINYSAHQYNPIAQGSGAAYASAKAASDAASAGLAASGEKKDDGFSFGDLLDIVNPLQHIPVVSTLYRHLTGDKIGTFAKLAGDTLYGGWTGLAFSAADSAYKEISGKTVGDTVYAMVIGDDTPKTAIADANTPVAVKPARSEPSLEGLADTVSETVGDIARQTGEGAARAYRAAGHLLAAY</sequence>
<accession>A0A846MYP4</accession>
<dbReference type="Proteomes" id="UP000570514">
    <property type="component" value="Unassembled WGS sequence"/>
</dbReference>
<evidence type="ECO:0000313" key="2">
    <source>
        <dbReference type="Proteomes" id="UP000570514"/>
    </source>
</evidence>
<protein>
    <submittedName>
        <fullName evidence="1">Uncharacterized protein</fullName>
    </submittedName>
</protein>
<dbReference type="EMBL" id="JAASRM010000001">
    <property type="protein sequence ID" value="NIK88100.1"/>
    <property type="molecule type" value="Genomic_DNA"/>
</dbReference>
<evidence type="ECO:0000313" key="1">
    <source>
        <dbReference type="EMBL" id="NIK88100.1"/>
    </source>
</evidence>
<organism evidence="1 2">
    <name type="scientific">Rhizomicrobium palustre</name>
    <dbReference type="NCBI Taxonomy" id="189966"/>
    <lineage>
        <taxon>Bacteria</taxon>
        <taxon>Pseudomonadati</taxon>
        <taxon>Pseudomonadota</taxon>
        <taxon>Alphaproteobacteria</taxon>
        <taxon>Micropepsales</taxon>
        <taxon>Micropepsaceae</taxon>
        <taxon>Rhizomicrobium</taxon>
    </lineage>
</organism>
<reference evidence="1 2" key="1">
    <citation type="submission" date="2020-03" db="EMBL/GenBank/DDBJ databases">
        <title>Genomic Encyclopedia of Type Strains, Phase IV (KMG-IV): sequencing the most valuable type-strain genomes for metagenomic binning, comparative biology and taxonomic classification.</title>
        <authorList>
            <person name="Goeker M."/>
        </authorList>
    </citation>
    <scope>NUCLEOTIDE SEQUENCE [LARGE SCALE GENOMIC DNA]</scope>
    <source>
        <strain evidence="1 2">DSM 19867</strain>
    </source>
</reference>
<dbReference type="RefSeq" id="WP_167082253.1">
    <property type="nucleotide sequence ID" value="NZ_BAAADC010000001.1"/>
</dbReference>
<proteinExistence type="predicted"/>
<name>A0A846MYP4_9PROT</name>
<gene>
    <name evidence="1" type="ORF">FHS83_001418</name>
</gene>
<dbReference type="AlphaFoldDB" id="A0A846MYP4"/>
<comment type="caution">
    <text evidence="1">The sequence shown here is derived from an EMBL/GenBank/DDBJ whole genome shotgun (WGS) entry which is preliminary data.</text>
</comment>
<keyword evidence="2" id="KW-1185">Reference proteome</keyword>